<accession>G7H7T4</accession>
<feature type="compositionally biased region" description="Polar residues" evidence="2">
    <location>
        <begin position="285"/>
        <end position="294"/>
    </location>
</feature>
<reference evidence="4 5" key="1">
    <citation type="submission" date="2011-11" db="EMBL/GenBank/DDBJ databases">
        <title>Whole genome shotgun sequence of Gordonia araii NBRC 100433.</title>
        <authorList>
            <person name="Yoshida Y."/>
            <person name="Hosoyama A."/>
            <person name="Tsuchikane K."/>
            <person name="Katsumata H."/>
            <person name="Yamazaki S."/>
            <person name="Fujita N."/>
        </authorList>
    </citation>
    <scope>NUCLEOTIDE SEQUENCE [LARGE SCALE GENOMIC DNA]</scope>
    <source>
        <strain evidence="4 5">NBRC 100433</strain>
    </source>
</reference>
<dbReference type="SUPFAM" id="SSF140459">
    <property type="entry name" value="PE/PPE dimer-like"/>
    <property type="match status" value="1"/>
</dbReference>
<evidence type="ECO:0000313" key="4">
    <source>
        <dbReference type="EMBL" id="GAB11909.1"/>
    </source>
</evidence>
<dbReference type="InterPro" id="IPR038332">
    <property type="entry name" value="PPE_sf"/>
</dbReference>
<dbReference type="EMBL" id="BAEE01000091">
    <property type="protein sequence ID" value="GAB11909.1"/>
    <property type="molecule type" value="Genomic_DNA"/>
</dbReference>
<evidence type="ECO:0000256" key="2">
    <source>
        <dbReference type="SAM" id="MobiDB-lite"/>
    </source>
</evidence>
<dbReference type="InterPro" id="IPR000030">
    <property type="entry name" value="PPE_dom"/>
</dbReference>
<feature type="region of interest" description="Disordered" evidence="2">
    <location>
        <begin position="285"/>
        <end position="363"/>
    </location>
</feature>
<dbReference type="Proteomes" id="UP000035088">
    <property type="component" value="Unassembled WGS sequence"/>
</dbReference>
<protein>
    <recommendedName>
        <fullName evidence="3">PPE domain-containing protein</fullName>
    </recommendedName>
</protein>
<dbReference type="STRING" id="1073574.GOARA_091_00270"/>
<keyword evidence="5" id="KW-1185">Reference proteome</keyword>
<evidence type="ECO:0000313" key="5">
    <source>
        <dbReference type="Proteomes" id="UP000035088"/>
    </source>
</evidence>
<feature type="domain" description="PPE" evidence="3">
    <location>
        <begin position="16"/>
        <end position="179"/>
    </location>
</feature>
<dbReference type="AlphaFoldDB" id="G7H7T4"/>
<dbReference type="OrthoDB" id="4760568at2"/>
<sequence length="363" mass="36611">MAGSGSSNAGFTGVVWESRPTEKLATDLVSGAGPAPLAEAGLAWANLAEEVAAIGVEYAKVLANLGVHWESLTFNHAFEKLMQLAPWFADTAAKLTDTAVKAETQAAANTVALATMPSLPEVAITEEMAALLAQAGVMLGAPMVASGTANDKVKHEMAQRAARVMQSYEQATQPVAAAWSIGKPPQIVSADALNAERAAAAAKRTKATEATKVGSLGSAAAMGGMGGIGAMPREKSKYAATSLASVEAAPVLAPPISTDTNRSGMVPMAPMGAAGAAAAAGNRSDTVARSTATPSKAAATDDNSSVRLPAGWLSSDDNDGPTSWTQVAERMDEADRAPIPGEGVLNLGPASPPVLGAPEGGDR</sequence>
<name>G7H7T4_9ACTN</name>
<evidence type="ECO:0000256" key="1">
    <source>
        <dbReference type="ARBA" id="ARBA00010652"/>
    </source>
</evidence>
<dbReference type="RefSeq" id="WP_007323983.1">
    <property type="nucleotide sequence ID" value="NZ_BAEE01000091.1"/>
</dbReference>
<comment type="similarity">
    <text evidence="1">Belongs to the mycobacterial PPE family.</text>
</comment>
<proteinExistence type="inferred from homology"/>
<dbReference type="Gene3D" id="1.20.1260.20">
    <property type="entry name" value="PPE superfamily"/>
    <property type="match status" value="1"/>
</dbReference>
<dbReference type="Pfam" id="PF00823">
    <property type="entry name" value="PPE"/>
    <property type="match status" value="1"/>
</dbReference>
<comment type="caution">
    <text evidence="4">The sequence shown here is derived from an EMBL/GenBank/DDBJ whole genome shotgun (WGS) entry which is preliminary data.</text>
</comment>
<gene>
    <name evidence="4" type="ORF">GOARA_091_00270</name>
</gene>
<organism evidence="4 5">
    <name type="scientific">Gordonia araii NBRC 100433</name>
    <dbReference type="NCBI Taxonomy" id="1073574"/>
    <lineage>
        <taxon>Bacteria</taxon>
        <taxon>Bacillati</taxon>
        <taxon>Actinomycetota</taxon>
        <taxon>Actinomycetes</taxon>
        <taxon>Mycobacteriales</taxon>
        <taxon>Gordoniaceae</taxon>
        <taxon>Gordonia</taxon>
    </lineage>
</organism>
<evidence type="ECO:0000259" key="3">
    <source>
        <dbReference type="Pfam" id="PF00823"/>
    </source>
</evidence>